<comment type="subcellular location">
    <subcellularLocation>
        <location evidence="1">Nucleus</location>
    </subcellularLocation>
</comment>
<name>A0A7R8WK71_9CRUS</name>
<feature type="compositionally biased region" description="Basic and acidic residues" evidence="3">
    <location>
        <begin position="703"/>
        <end position="718"/>
    </location>
</feature>
<feature type="compositionally biased region" description="Acidic residues" evidence="3">
    <location>
        <begin position="176"/>
        <end position="192"/>
    </location>
</feature>
<organism evidence="4">
    <name type="scientific">Cyprideis torosa</name>
    <dbReference type="NCBI Taxonomy" id="163714"/>
    <lineage>
        <taxon>Eukaryota</taxon>
        <taxon>Metazoa</taxon>
        <taxon>Ecdysozoa</taxon>
        <taxon>Arthropoda</taxon>
        <taxon>Crustacea</taxon>
        <taxon>Oligostraca</taxon>
        <taxon>Ostracoda</taxon>
        <taxon>Podocopa</taxon>
        <taxon>Podocopida</taxon>
        <taxon>Cytherocopina</taxon>
        <taxon>Cytheroidea</taxon>
        <taxon>Cytherideidae</taxon>
        <taxon>Cyprideis</taxon>
    </lineage>
</organism>
<feature type="compositionally biased region" description="Low complexity" evidence="3">
    <location>
        <begin position="681"/>
        <end position="692"/>
    </location>
</feature>
<dbReference type="GO" id="GO:0003723">
    <property type="term" value="F:RNA binding"/>
    <property type="evidence" value="ECO:0007669"/>
    <property type="project" value="TreeGrafter"/>
</dbReference>
<proteinExistence type="predicted"/>
<evidence type="ECO:0000256" key="3">
    <source>
        <dbReference type="SAM" id="MobiDB-lite"/>
    </source>
</evidence>
<accession>A0A7R8WK71</accession>
<dbReference type="Pfam" id="PF04931">
    <property type="entry name" value="DNA_pol_phi"/>
    <property type="match status" value="1"/>
</dbReference>
<dbReference type="PANTHER" id="PTHR13213">
    <property type="entry name" value="MYB-BINDING PROTEIN 1A FAMILY MEMBER"/>
    <property type="match status" value="1"/>
</dbReference>
<sequence>KSGLEERCHLLEVVCAAATAHGGVRHLSPEASRWWKTAQKEVKLLNKEKPLDDDAKWKAGLFKILFLQVALNLFEDEQDAIDILKDLVECLAQSSQGKAPCQGNEAGPPEEAPPHWTHVVIEVLLSLLSRESKLMRGLGACVFRLLTPHVTPEAIKVITRVFDPKIKSIAALTSDVPDEAEDEEDDEDDDSSVSDREEKMPEEEEEDSGSEEDDSAAREIDSAFRDRVKDALGDANQGTDIETINLSDVDQDQLKSIDEALSLAFQAAMTGKDRKPRGRKLPSKELRLMHFRLRVLDLLEAYLKATPDLSVLLECLPPLTVMFDVALRDLRMEPLQLRLAALMKRLSGTRKVSVSSQSESSSVALASVEEVLASLSALITGGSEKKPFPLLVEWVSVVYALFLRTFQHSSESPGGRQRLELMGDKYVEALDCFLSKSDSLLASSFFLPALSSPWVGLPLLTSKLASVAFDKEKLRPYRRTQVLGLLGAVARNRKATFEEEDAQAILRLIVEGACKELRGVRERSDLKVRHAAHMFALLTQVVSSPASPGGQCLTMEVLPEEAKRELQEALIEFRGRFSMKALGDLRKPFRRLLARLQQAPRKEGAKEGSPTRKRKAKDEKPMSNRKRKKLAKQEAATKTSSGVENRAEEVPAKSSQEVEDAEDTRPAVQTLKGRKRKVDDAASSVSSPDVAAHQPRKRRKERRPSEEKTEEESARDLAELLTVLTDAAHSSQDEVEEEATPRTRRKKGKAQRVDSGGRKSGAGEEQGSNAAEENPVLAVEEEQAAPPKSKKGRNSSVEFEVSPGSSLTSLKLKRKDGKVASRTPDPSCPSLNGTPTILKPPRSAALEKKNVRFSDKVHVRTFRGAAKKKGQLFPRLSL</sequence>
<feature type="region of interest" description="Disordered" evidence="3">
    <location>
        <begin position="596"/>
        <end position="845"/>
    </location>
</feature>
<feature type="compositionally biased region" description="Acidic residues" evidence="3">
    <location>
        <begin position="200"/>
        <end position="214"/>
    </location>
</feature>
<reference evidence="4" key="1">
    <citation type="submission" date="2020-11" db="EMBL/GenBank/DDBJ databases">
        <authorList>
            <person name="Tran Van P."/>
        </authorList>
    </citation>
    <scope>NUCLEOTIDE SEQUENCE</scope>
</reference>
<evidence type="ECO:0000256" key="2">
    <source>
        <dbReference type="ARBA" id="ARBA00023242"/>
    </source>
</evidence>
<dbReference type="OrthoDB" id="6359128at2759"/>
<gene>
    <name evidence="4" type="ORF">CTOB1V02_LOCUS8456</name>
</gene>
<keyword evidence="2" id="KW-0539">Nucleus</keyword>
<evidence type="ECO:0000313" key="4">
    <source>
        <dbReference type="EMBL" id="CAD7230598.1"/>
    </source>
</evidence>
<protein>
    <submittedName>
        <fullName evidence="4">Uncharacterized protein</fullName>
    </submittedName>
</protein>
<feature type="non-terminal residue" evidence="4">
    <location>
        <position position="1"/>
    </location>
</feature>
<dbReference type="GO" id="GO:0003714">
    <property type="term" value="F:transcription corepressor activity"/>
    <property type="evidence" value="ECO:0007669"/>
    <property type="project" value="TreeGrafter"/>
</dbReference>
<feature type="compositionally biased region" description="Basic and acidic residues" evidence="3">
    <location>
        <begin position="600"/>
        <end position="622"/>
    </location>
</feature>
<evidence type="ECO:0000256" key="1">
    <source>
        <dbReference type="ARBA" id="ARBA00004123"/>
    </source>
</evidence>
<dbReference type="PANTHER" id="PTHR13213:SF2">
    <property type="entry name" value="MYB-BINDING PROTEIN 1A"/>
    <property type="match status" value="1"/>
</dbReference>
<dbReference type="InterPro" id="IPR007015">
    <property type="entry name" value="DNA_pol_V/MYBBP1A"/>
</dbReference>
<dbReference type="AlphaFoldDB" id="A0A7R8WK71"/>
<dbReference type="GO" id="GO:0005730">
    <property type="term" value="C:nucleolus"/>
    <property type="evidence" value="ECO:0007669"/>
    <property type="project" value="InterPro"/>
</dbReference>
<dbReference type="EMBL" id="OB662812">
    <property type="protein sequence ID" value="CAD7230598.1"/>
    <property type="molecule type" value="Genomic_DNA"/>
</dbReference>
<dbReference type="GO" id="GO:0043565">
    <property type="term" value="F:sequence-specific DNA binding"/>
    <property type="evidence" value="ECO:0007669"/>
    <property type="project" value="TreeGrafter"/>
</dbReference>
<feature type="region of interest" description="Disordered" evidence="3">
    <location>
        <begin position="173"/>
        <end position="218"/>
    </location>
</feature>